<reference key="2">
    <citation type="submission" date="2011-08" db="EMBL/GenBank/DDBJ databases">
        <title>Genome sequence of Naumovozyma castellii.</title>
        <authorList>
            <person name="Gordon J.L."/>
            <person name="Armisen D."/>
            <person name="Proux-Wera E."/>
            <person name="OhEigeartaigh S.S."/>
            <person name="Byrne K.P."/>
            <person name="Wolfe K.H."/>
        </authorList>
    </citation>
    <scope>NUCLEOTIDE SEQUENCE</scope>
    <source>
        <strain>Type strain:CBS 4309</strain>
    </source>
</reference>
<keyword evidence="2" id="KW-1185">Reference proteome</keyword>
<dbReference type="KEGG" id="ncs:NCAS_0B00820"/>
<dbReference type="Proteomes" id="UP000001640">
    <property type="component" value="Chromosome 2"/>
</dbReference>
<proteinExistence type="predicted"/>
<dbReference type="RefSeq" id="XP_003674543.1">
    <property type="nucleotide sequence ID" value="XM_003674495.1"/>
</dbReference>
<gene>
    <name evidence="1" type="primary">NCAS0B00820</name>
    <name evidence="1" type="ordered locus">NCAS_0B00820</name>
</gene>
<dbReference type="HOGENOM" id="CLU_192383_0_0_1"/>
<dbReference type="EMBL" id="HE576753">
    <property type="protein sequence ID" value="CCC68166.1"/>
    <property type="molecule type" value="Genomic_DNA"/>
</dbReference>
<evidence type="ECO:0000313" key="2">
    <source>
        <dbReference type="Proteomes" id="UP000001640"/>
    </source>
</evidence>
<dbReference type="InParanoid" id="G0VB43"/>
<accession>G0VB43</accession>
<dbReference type="AlphaFoldDB" id="G0VB43"/>
<dbReference type="OMA" id="NHTEDRN"/>
<evidence type="ECO:0000313" key="1">
    <source>
        <dbReference type="EMBL" id="CCC68166.1"/>
    </source>
</evidence>
<reference evidence="1 2" key="1">
    <citation type="journal article" date="2011" name="Proc. Natl. Acad. Sci. U.S.A.">
        <title>Evolutionary erosion of yeast sex chromosomes by mating-type switching accidents.</title>
        <authorList>
            <person name="Gordon J.L."/>
            <person name="Armisen D."/>
            <person name="Proux-Wera E."/>
            <person name="Oheigeartaigh S.S."/>
            <person name="Byrne K.P."/>
            <person name="Wolfe K.H."/>
        </authorList>
    </citation>
    <scope>NUCLEOTIDE SEQUENCE [LARGE SCALE GENOMIC DNA]</scope>
    <source>
        <strain evidence="2">ATCC 76901 / BCRC 22586 / CBS 4309 / NBRC 1992 / NRRL Y-12630</strain>
    </source>
</reference>
<protein>
    <submittedName>
        <fullName evidence="1">Uncharacterized protein</fullName>
    </submittedName>
</protein>
<name>G0VB43_NAUCA</name>
<dbReference type="FunCoup" id="G0VB43">
    <property type="interactions" value="11"/>
</dbReference>
<sequence>MSTDKLDTTDDTNTAEVKKEIDASENVVTVFDLASEIEDSLKDIQEKIKDQDARFKQSVSNIEEVVEKLKG</sequence>
<dbReference type="GeneID" id="96901729"/>
<dbReference type="OrthoDB" id="4066296at2759"/>
<organism evidence="1 2">
    <name type="scientific">Naumovozyma castellii</name>
    <name type="common">Yeast</name>
    <name type="synonym">Saccharomyces castellii</name>
    <dbReference type="NCBI Taxonomy" id="27288"/>
    <lineage>
        <taxon>Eukaryota</taxon>
        <taxon>Fungi</taxon>
        <taxon>Dikarya</taxon>
        <taxon>Ascomycota</taxon>
        <taxon>Saccharomycotina</taxon>
        <taxon>Saccharomycetes</taxon>
        <taxon>Saccharomycetales</taxon>
        <taxon>Saccharomycetaceae</taxon>
        <taxon>Naumovozyma</taxon>
    </lineage>
</organism>